<dbReference type="Pfam" id="PF00082">
    <property type="entry name" value="Peptidase_S8"/>
    <property type="match status" value="1"/>
</dbReference>
<dbReference type="InterPro" id="IPR015500">
    <property type="entry name" value="Peptidase_S8_subtilisin-rel"/>
</dbReference>
<keyword evidence="3 5" id="KW-0378">Hydrolase</keyword>
<dbReference type="InterPro" id="IPR034193">
    <property type="entry name" value="PCSK9_ProteinaseK-like"/>
</dbReference>
<dbReference type="EMBL" id="JAVRQU010000021">
    <property type="protein sequence ID" value="KAK5691454.1"/>
    <property type="molecule type" value="Genomic_DNA"/>
</dbReference>
<evidence type="ECO:0000256" key="3">
    <source>
        <dbReference type="ARBA" id="ARBA00022801"/>
    </source>
</evidence>
<dbReference type="PROSITE" id="PS00138">
    <property type="entry name" value="SUBTILASE_SER"/>
    <property type="match status" value="1"/>
</dbReference>
<dbReference type="SUPFAM" id="SSF52743">
    <property type="entry name" value="Subtilisin-like"/>
    <property type="match status" value="1"/>
</dbReference>
<dbReference type="InterPro" id="IPR050131">
    <property type="entry name" value="Peptidase_S8_subtilisin-like"/>
</dbReference>
<dbReference type="PROSITE" id="PS51892">
    <property type="entry name" value="SUBTILASE"/>
    <property type="match status" value="1"/>
</dbReference>
<dbReference type="Gene3D" id="3.40.50.200">
    <property type="entry name" value="Peptidase S8/S53 domain"/>
    <property type="match status" value="1"/>
</dbReference>
<dbReference type="Proteomes" id="UP001310594">
    <property type="component" value="Unassembled WGS sequence"/>
</dbReference>
<feature type="active site" description="Charge relay system" evidence="5">
    <location>
        <position position="201"/>
    </location>
</feature>
<keyword evidence="4 5" id="KW-0720">Serine protease</keyword>
<evidence type="ECO:0000256" key="4">
    <source>
        <dbReference type="ARBA" id="ARBA00022825"/>
    </source>
</evidence>
<evidence type="ECO:0000256" key="2">
    <source>
        <dbReference type="ARBA" id="ARBA00022670"/>
    </source>
</evidence>
<evidence type="ECO:0000256" key="1">
    <source>
        <dbReference type="ARBA" id="ARBA00011073"/>
    </source>
</evidence>
<feature type="signal peptide" evidence="7">
    <location>
        <begin position="1"/>
        <end position="17"/>
    </location>
</feature>
<evidence type="ECO:0000313" key="9">
    <source>
        <dbReference type="EMBL" id="KAK5691454.1"/>
    </source>
</evidence>
<evidence type="ECO:0000256" key="5">
    <source>
        <dbReference type="PROSITE-ProRule" id="PRU01240"/>
    </source>
</evidence>
<dbReference type="InterPro" id="IPR000209">
    <property type="entry name" value="Peptidase_S8/S53_dom"/>
</dbReference>
<dbReference type="PROSITE" id="PS00137">
    <property type="entry name" value="SUBTILASE_HIS"/>
    <property type="match status" value="1"/>
</dbReference>
<dbReference type="InterPro" id="IPR023827">
    <property type="entry name" value="Peptidase_S8_Asp-AS"/>
</dbReference>
<dbReference type="AlphaFoldDB" id="A0AAN7ZVN0"/>
<gene>
    <name evidence="9" type="ORF">LTR97_011447</name>
</gene>
<evidence type="ECO:0000259" key="8">
    <source>
        <dbReference type="Pfam" id="PF00082"/>
    </source>
</evidence>
<dbReference type="PANTHER" id="PTHR43806">
    <property type="entry name" value="PEPTIDASE S8"/>
    <property type="match status" value="1"/>
</dbReference>
<dbReference type="PANTHER" id="PTHR43806:SF11">
    <property type="entry name" value="CEREVISIN-RELATED"/>
    <property type="match status" value="1"/>
</dbReference>
<feature type="domain" description="Peptidase S8/S53" evidence="8">
    <location>
        <begin position="160"/>
        <end position="401"/>
    </location>
</feature>
<organism evidence="9 10">
    <name type="scientific">Elasticomyces elasticus</name>
    <dbReference type="NCBI Taxonomy" id="574655"/>
    <lineage>
        <taxon>Eukaryota</taxon>
        <taxon>Fungi</taxon>
        <taxon>Dikarya</taxon>
        <taxon>Ascomycota</taxon>
        <taxon>Pezizomycotina</taxon>
        <taxon>Dothideomycetes</taxon>
        <taxon>Dothideomycetidae</taxon>
        <taxon>Mycosphaerellales</taxon>
        <taxon>Teratosphaeriaceae</taxon>
        <taxon>Elasticomyces</taxon>
    </lineage>
</organism>
<reference evidence="9" key="1">
    <citation type="submission" date="2023-08" db="EMBL/GenBank/DDBJ databases">
        <title>Black Yeasts Isolated from many extreme environments.</title>
        <authorList>
            <person name="Coleine C."/>
            <person name="Stajich J.E."/>
            <person name="Selbmann L."/>
        </authorList>
    </citation>
    <scope>NUCLEOTIDE SEQUENCE</scope>
    <source>
        <strain evidence="9">CCFEE 5810</strain>
    </source>
</reference>
<keyword evidence="7" id="KW-0732">Signal</keyword>
<dbReference type="InterPro" id="IPR036852">
    <property type="entry name" value="Peptidase_S8/S53_dom_sf"/>
</dbReference>
<evidence type="ECO:0000256" key="7">
    <source>
        <dbReference type="SAM" id="SignalP"/>
    </source>
</evidence>
<feature type="active site" description="Charge relay system" evidence="5">
    <location>
        <position position="167"/>
    </location>
</feature>
<proteinExistence type="inferred from homology"/>
<protein>
    <recommendedName>
        <fullName evidence="8">Peptidase S8/S53 domain-containing protein</fullName>
    </recommendedName>
</protein>
<sequence length="430" mass="44234">MKSSLLALAILTIRTYGATPPVAAHQSGGAEHIVIIDRDAPIQPRVAEVLERLALNEGHPDVRLVFNNSAFRGFAASMKSHCLDLLANMSDISVVEEATSIGRQLVIPRQVAPGYGTRPHVPWGLQRISSASSTVKGKAQSMDYTYTYPVAPNGQDLGAGADIYILDTGIYTQHSAFQSNPDRQVQMAWTYNGDDADVDGHGTHVAGTAGGAMVGVASNANVFGVKALDSEGGGWSSNVIAGIDYIIQSHDARMAGGNTLGSVMSMSLASAEPVQAISSAIDAAVQAGIHTVVAAGNSNKDACSASPAASGGLQGPAITVGAVDMTGKRSSFSNYGDCVDVYAPGEDIISAWPGGKEMVNSLSGTSMATPHVTGVVAGLIGGNATLAGSPGEMKEWIRMMALAQVDGKGGMMSVVSNGVRAEFEQGMIGI</sequence>
<feature type="chain" id="PRO_5043031636" description="Peptidase S8/S53 domain-containing protein" evidence="7">
    <location>
        <begin position="18"/>
        <end position="430"/>
    </location>
</feature>
<evidence type="ECO:0000256" key="6">
    <source>
        <dbReference type="RuleBase" id="RU003355"/>
    </source>
</evidence>
<dbReference type="GO" id="GO:0004252">
    <property type="term" value="F:serine-type endopeptidase activity"/>
    <property type="evidence" value="ECO:0007669"/>
    <property type="project" value="UniProtKB-UniRule"/>
</dbReference>
<dbReference type="PROSITE" id="PS00136">
    <property type="entry name" value="SUBTILASE_ASP"/>
    <property type="match status" value="1"/>
</dbReference>
<keyword evidence="2 5" id="KW-0645">Protease</keyword>
<comment type="similarity">
    <text evidence="1 5 6">Belongs to the peptidase S8 family.</text>
</comment>
<comment type="caution">
    <text evidence="9">The sequence shown here is derived from an EMBL/GenBank/DDBJ whole genome shotgun (WGS) entry which is preliminary data.</text>
</comment>
<dbReference type="GO" id="GO:0006508">
    <property type="term" value="P:proteolysis"/>
    <property type="evidence" value="ECO:0007669"/>
    <property type="project" value="UniProtKB-KW"/>
</dbReference>
<dbReference type="PRINTS" id="PR00723">
    <property type="entry name" value="SUBTILISIN"/>
</dbReference>
<evidence type="ECO:0000313" key="10">
    <source>
        <dbReference type="Proteomes" id="UP001310594"/>
    </source>
</evidence>
<dbReference type="InterPro" id="IPR022398">
    <property type="entry name" value="Peptidase_S8_His-AS"/>
</dbReference>
<dbReference type="CDD" id="cd04077">
    <property type="entry name" value="Peptidases_S8_PCSK9_ProteinaseK_like"/>
    <property type="match status" value="1"/>
</dbReference>
<name>A0AAN7ZVN0_9PEZI</name>
<dbReference type="InterPro" id="IPR023828">
    <property type="entry name" value="Peptidase_S8_Ser-AS"/>
</dbReference>
<accession>A0AAN7ZVN0</accession>
<feature type="active site" description="Charge relay system" evidence="5">
    <location>
        <position position="366"/>
    </location>
</feature>